<keyword evidence="2" id="KW-1185">Reference proteome</keyword>
<evidence type="ECO:0000313" key="2">
    <source>
        <dbReference type="Proteomes" id="UP000424527"/>
    </source>
</evidence>
<gene>
    <name evidence="1" type="ORF">D5F01_LYC22674</name>
</gene>
<dbReference type="EMBL" id="REGW02000023">
    <property type="protein sequence ID" value="KAE8279088.1"/>
    <property type="molecule type" value="Genomic_DNA"/>
</dbReference>
<accession>A0A6G0HIL9</accession>
<sequence length="177" mass="20847">MRHISIRCRSTNTLHTLQSAAQTNNHQALRSELQREKHTRFFKMLCSRCVLPFLALYMMLEEISAAVLPSRLRNKREVSWLDQELFPRLSERSDQRDLSVGDAGEMGRDVDVHHSHSETILAPTEHFTIQRQNQNQYQYNRKANEKRRKVAPLDSIGGFQMSSFRNRKDEPDVHWEE</sequence>
<proteinExistence type="predicted"/>
<name>A0A6G0HIL9_LARCR</name>
<reference evidence="1 2" key="1">
    <citation type="submission" date="2019-07" db="EMBL/GenBank/DDBJ databases">
        <title>Chromosome genome assembly for large yellow croaker.</title>
        <authorList>
            <person name="Xiao S."/>
        </authorList>
    </citation>
    <scope>NUCLEOTIDE SEQUENCE [LARGE SCALE GENOMIC DNA]</scope>
    <source>
        <strain evidence="1">JMULYC20181020</strain>
        <tissue evidence="1">Muscle</tissue>
    </source>
</reference>
<organism evidence="1 2">
    <name type="scientific">Larimichthys crocea</name>
    <name type="common">Large yellow croaker</name>
    <name type="synonym">Pseudosciaena crocea</name>
    <dbReference type="NCBI Taxonomy" id="215358"/>
    <lineage>
        <taxon>Eukaryota</taxon>
        <taxon>Metazoa</taxon>
        <taxon>Chordata</taxon>
        <taxon>Craniata</taxon>
        <taxon>Vertebrata</taxon>
        <taxon>Euteleostomi</taxon>
        <taxon>Actinopterygii</taxon>
        <taxon>Neopterygii</taxon>
        <taxon>Teleostei</taxon>
        <taxon>Neoteleostei</taxon>
        <taxon>Acanthomorphata</taxon>
        <taxon>Eupercaria</taxon>
        <taxon>Sciaenidae</taxon>
        <taxon>Larimichthys</taxon>
    </lineage>
</organism>
<evidence type="ECO:0000313" key="1">
    <source>
        <dbReference type="EMBL" id="KAE8279088.1"/>
    </source>
</evidence>
<dbReference type="AlphaFoldDB" id="A0A6G0HIL9"/>
<protein>
    <submittedName>
        <fullName evidence="1">Uncharacterized protein</fullName>
    </submittedName>
</protein>
<dbReference type="Proteomes" id="UP000424527">
    <property type="component" value="Unassembled WGS sequence"/>
</dbReference>
<comment type="caution">
    <text evidence="1">The sequence shown here is derived from an EMBL/GenBank/DDBJ whole genome shotgun (WGS) entry which is preliminary data.</text>
</comment>